<dbReference type="InParanoid" id="A0A1Y2EFK4"/>
<dbReference type="RefSeq" id="XP_040720311.1">
    <property type="nucleotide sequence ID" value="XM_040855158.1"/>
</dbReference>
<dbReference type="InterPro" id="IPR056599">
    <property type="entry name" value="AAA_lid_fung"/>
</dbReference>
<organism evidence="3 4">
    <name type="scientific">Pseudomassariella vexata</name>
    <dbReference type="NCBI Taxonomy" id="1141098"/>
    <lineage>
        <taxon>Eukaryota</taxon>
        <taxon>Fungi</taxon>
        <taxon>Dikarya</taxon>
        <taxon>Ascomycota</taxon>
        <taxon>Pezizomycotina</taxon>
        <taxon>Sordariomycetes</taxon>
        <taxon>Xylariomycetidae</taxon>
        <taxon>Amphisphaeriales</taxon>
        <taxon>Pseudomassariaceae</taxon>
        <taxon>Pseudomassariella</taxon>
    </lineage>
</organism>
<dbReference type="InterPro" id="IPR027417">
    <property type="entry name" value="P-loop_NTPase"/>
</dbReference>
<gene>
    <name evidence="3" type="ORF">BCR38DRAFT_332538</name>
</gene>
<dbReference type="Gene3D" id="3.40.50.300">
    <property type="entry name" value="P-loop containing nucleotide triphosphate hydrolases"/>
    <property type="match status" value="1"/>
</dbReference>
<dbReference type="GeneID" id="63771370"/>
<protein>
    <recommendedName>
        <fullName evidence="2">AAA+ ATPase domain-containing protein</fullName>
    </recommendedName>
</protein>
<dbReference type="Pfam" id="PF22942">
    <property type="entry name" value="DUF7025"/>
    <property type="match status" value="1"/>
</dbReference>
<sequence>MPKVRLCNWEQFKNYFGEEEGKDAIEILVAGKQLEEDVKQELSRRFAAKEGTYNPALSFPIDTLKGSWIQRVRIRSRNILSVLATVSSRMGLYLLTVDMPTTFSRPFKSLIFIHDKVKEEVEKLRLQFDSDSHEGASLQNTNDGADGASMGPNQTSQTSNENTMLSQKPKFSKSALLELECYVKFMDEKIMPLYNNLRSETIDQGHSRKIRYVDLWFLFKPGELIYVPPQSQLGKSHSASTEQRVWRMWEMLTTRSEWRVDDIERQHYTSLGRKREEKPPENDEDGEMASGAELKCYYLDYSGTTFCPVHQSFTIDYYEDEVEITSLKAYPLRFHPKKDTIIQELKQQRAQFLTYVKGRHQLAYDGWSLVKNVLGDPIGEDAKHQEYIDSEVIIDFEETFQTYPWWKPNFFWSVPLPTASATWATDSFTIIRWKDKKRSEMVSEMQELYADLTGVVNGLESNQWLVKDRFLTLSTYIATNEPPRHENLSDDELLLLPTRLFAYALRQRKFFQIDIRYLKEIEQIQNPFQSLQIDPNHKDTIESLLHSHFTKKDLDKGPGPAIPDQDLIRGKGRGVVILLHGAPGVGKTATAEAVAQQHKKPLFAITCGDLGYEPSEVESSLTEIFRLAQVWDCILLLDEADVFLTQRSPNDLQRNAMVSTILRILEYYKGVLFLTTNRPGVLDESLKSRVHVSLHYPALDLPKTQEIFKTNLDRLELIEDRRSQNSADSSKLLIFREEIYAYATTHFQRYGTGLGSWNGRQIRNAFSIAAALAHYDRTKVPGAQSQLRASHFEKVAEATFKYDEYRKRTIRKGDADLARERDERDDTYGFSGGGNGGRNVIDPGLVYRRSYNTGSGPMGGGSQGTAYYGQETIQGTRYAQAPYGAGMSDSGSSGYPPQPPRRGGPPGGSEQRQDDQGAGVQGIFSGAQYP</sequence>
<dbReference type="OrthoDB" id="10042665at2759"/>
<evidence type="ECO:0000259" key="2">
    <source>
        <dbReference type="SMART" id="SM00382"/>
    </source>
</evidence>
<dbReference type="Pfam" id="PF00004">
    <property type="entry name" value="AAA"/>
    <property type="match status" value="1"/>
</dbReference>
<evidence type="ECO:0000256" key="1">
    <source>
        <dbReference type="SAM" id="MobiDB-lite"/>
    </source>
</evidence>
<reference evidence="3 4" key="1">
    <citation type="submission" date="2016-07" db="EMBL/GenBank/DDBJ databases">
        <title>Pervasive Adenine N6-methylation of Active Genes in Fungi.</title>
        <authorList>
            <consortium name="DOE Joint Genome Institute"/>
            <person name="Mondo S.J."/>
            <person name="Dannebaum R.O."/>
            <person name="Kuo R.C."/>
            <person name="Labutti K."/>
            <person name="Haridas S."/>
            <person name="Kuo A."/>
            <person name="Salamov A."/>
            <person name="Ahrendt S.R."/>
            <person name="Lipzen A."/>
            <person name="Sullivan W."/>
            <person name="Andreopoulos W.B."/>
            <person name="Clum A."/>
            <person name="Lindquist E."/>
            <person name="Daum C."/>
            <person name="Ramamoorthy G.K."/>
            <person name="Gryganskyi A."/>
            <person name="Culley D."/>
            <person name="Magnuson J.K."/>
            <person name="James T.Y."/>
            <person name="O'Malley M.A."/>
            <person name="Stajich J.E."/>
            <person name="Spatafora J.W."/>
            <person name="Visel A."/>
            <person name="Grigoriev I.V."/>
        </authorList>
    </citation>
    <scope>NUCLEOTIDE SEQUENCE [LARGE SCALE GENOMIC DNA]</scope>
    <source>
        <strain evidence="3 4">CBS 129021</strain>
    </source>
</reference>
<evidence type="ECO:0000313" key="3">
    <source>
        <dbReference type="EMBL" id="ORY70361.1"/>
    </source>
</evidence>
<dbReference type="EMBL" id="MCFJ01000002">
    <property type="protein sequence ID" value="ORY70361.1"/>
    <property type="molecule type" value="Genomic_DNA"/>
</dbReference>
<dbReference type="InterPro" id="IPR054289">
    <property type="entry name" value="DUF7025"/>
</dbReference>
<dbReference type="InterPro" id="IPR003959">
    <property type="entry name" value="ATPase_AAA_core"/>
</dbReference>
<feature type="region of interest" description="Disordered" evidence="1">
    <location>
        <begin position="879"/>
        <end position="930"/>
    </location>
</feature>
<name>A0A1Y2EFK4_9PEZI</name>
<proteinExistence type="predicted"/>
<dbReference type="Pfam" id="PF23232">
    <property type="entry name" value="AAA_lid_13"/>
    <property type="match status" value="1"/>
</dbReference>
<feature type="compositionally biased region" description="Polar residues" evidence="1">
    <location>
        <begin position="151"/>
        <end position="166"/>
    </location>
</feature>
<evidence type="ECO:0000313" key="4">
    <source>
        <dbReference type="Proteomes" id="UP000193689"/>
    </source>
</evidence>
<accession>A0A1Y2EFK4</accession>
<dbReference type="SMART" id="SM00382">
    <property type="entry name" value="AAA"/>
    <property type="match status" value="1"/>
</dbReference>
<feature type="domain" description="AAA+ ATPase" evidence="2">
    <location>
        <begin position="573"/>
        <end position="700"/>
    </location>
</feature>
<dbReference type="GO" id="GO:0005524">
    <property type="term" value="F:ATP binding"/>
    <property type="evidence" value="ECO:0007669"/>
    <property type="project" value="InterPro"/>
</dbReference>
<dbReference type="PANTHER" id="PTHR46411">
    <property type="entry name" value="FAMILY ATPASE, PUTATIVE-RELATED"/>
    <property type="match status" value="1"/>
</dbReference>
<dbReference type="InterPro" id="IPR003593">
    <property type="entry name" value="AAA+_ATPase"/>
</dbReference>
<dbReference type="PANTHER" id="PTHR46411:SF3">
    <property type="entry name" value="AAA+ ATPASE DOMAIN-CONTAINING PROTEIN"/>
    <property type="match status" value="1"/>
</dbReference>
<dbReference type="AlphaFoldDB" id="A0A1Y2EFK4"/>
<dbReference type="Proteomes" id="UP000193689">
    <property type="component" value="Unassembled WGS sequence"/>
</dbReference>
<dbReference type="GO" id="GO:0016887">
    <property type="term" value="F:ATP hydrolysis activity"/>
    <property type="evidence" value="ECO:0007669"/>
    <property type="project" value="InterPro"/>
</dbReference>
<dbReference type="SUPFAM" id="SSF52540">
    <property type="entry name" value="P-loop containing nucleoside triphosphate hydrolases"/>
    <property type="match status" value="1"/>
</dbReference>
<comment type="caution">
    <text evidence="3">The sequence shown here is derived from an EMBL/GenBank/DDBJ whole genome shotgun (WGS) entry which is preliminary data.</text>
</comment>
<dbReference type="CDD" id="cd19481">
    <property type="entry name" value="RecA-like_protease"/>
    <property type="match status" value="1"/>
</dbReference>
<keyword evidence="4" id="KW-1185">Reference proteome</keyword>
<feature type="region of interest" description="Disordered" evidence="1">
    <location>
        <begin position="131"/>
        <end position="166"/>
    </location>
</feature>
<dbReference type="STRING" id="1141098.A0A1Y2EFK4"/>